<feature type="binding site" evidence="13">
    <location>
        <position position="7"/>
    </location>
    <ligand>
        <name>Mg(2+)</name>
        <dbReference type="ChEBI" id="CHEBI:18420"/>
        <label>1</label>
    </ligand>
</feature>
<comment type="function">
    <text evidence="13">The RuvA-RuvB-RuvC complex processes Holliday junction (HJ) DNA during genetic recombination and DNA repair. Endonuclease that resolves HJ intermediates. Cleaves cruciform DNA by making single-stranded nicks across the HJ at symmetrical positions within the homologous arms, yielding a 5'-phosphate and a 3'-hydroxyl group; requires a central core of homology in the junction. The consensus cleavage sequence is 5'-(A/T)TT(C/G)-3'. Cleavage occurs on the 3'-side of the TT dinucleotide at the point of strand exchange. HJ branch migration catalyzed by RuvA-RuvB allows RuvC to scan DNA until it finds its consensus sequence, where it cleaves and resolves the cruciform DNA.</text>
</comment>
<dbReference type="Gene3D" id="3.30.420.10">
    <property type="entry name" value="Ribonuclease H-like superfamily/Ribonuclease H"/>
    <property type="match status" value="1"/>
</dbReference>
<evidence type="ECO:0000256" key="2">
    <source>
        <dbReference type="ARBA" id="ARBA00022490"/>
    </source>
</evidence>
<dbReference type="InterPro" id="IPR002176">
    <property type="entry name" value="X-over_junc_endoDNase_RuvC"/>
</dbReference>
<dbReference type="PANTHER" id="PTHR30194">
    <property type="entry name" value="CROSSOVER JUNCTION ENDODEOXYRIBONUCLEASE RUVC"/>
    <property type="match status" value="1"/>
</dbReference>
<evidence type="ECO:0000256" key="12">
    <source>
        <dbReference type="ARBA" id="ARBA00029354"/>
    </source>
</evidence>
<keyword evidence="11 13" id="KW-0234">DNA repair</keyword>
<evidence type="ECO:0000256" key="11">
    <source>
        <dbReference type="ARBA" id="ARBA00023204"/>
    </source>
</evidence>
<comment type="catalytic activity">
    <reaction evidence="12 13">
        <text>Endonucleolytic cleavage at a junction such as a reciprocal single-stranded crossover between two homologous DNA duplexes (Holliday junction).</text>
        <dbReference type="EC" id="3.1.21.10"/>
    </reaction>
</comment>
<dbReference type="NCBIfam" id="TIGR00228">
    <property type="entry name" value="ruvC"/>
    <property type="match status" value="1"/>
</dbReference>
<evidence type="ECO:0000256" key="10">
    <source>
        <dbReference type="ARBA" id="ARBA00023172"/>
    </source>
</evidence>
<feature type="active site" evidence="13">
    <location>
        <position position="138"/>
    </location>
</feature>
<evidence type="ECO:0000256" key="13">
    <source>
        <dbReference type="HAMAP-Rule" id="MF_00034"/>
    </source>
</evidence>
<dbReference type="SUPFAM" id="SSF53098">
    <property type="entry name" value="Ribonuclease H-like"/>
    <property type="match status" value="1"/>
</dbReference>
<feature type="active site" evidence="13">
    <location>
        <position position="66"/>
    </location>
</feature>
<dbReference type="EMBL" id="FTOG01000013">
    <property type="protein sequence ID" value="SIT17982.1"/>
    <property type="molecule type" value="Genomic_DNA"/>
</dbReference>
<evidence type="ECO:0000256" key="7">
    <source>
        <dbReference type="ARBA" id="ARBA00022801"/>
    </source>
</evidence>
<dbReference type="OrthoDB" id="9805499at2"/>
<feature type="binding site" evidence="13">
    <location>
        <position position="138"/>
    </location>
    <ligand>
        <name>Mg(2+)</name>
        <dbReference type="ChEBI" id="CHEBI:18420"/>
        <label>1</label>
    </ligand>
</feature>
<evidence type="ECO:0000256" key="5">
    <source>
        <dbReference type="ARBA" id="ARBA00022759"/>
    </source>
</evidence>
<dbReference type="InterPro" id="IPR012337">
    <property type="entry name" value="RNaseH-like_sf"/>
</dbReference>
<keyword evidence="2 13" id="KW-0963">Cytoplasm</keyword>
<dbReference type="InterPro" id="IPR036397">
    <property type="entry name" value="RNaseH_sf"/>
</dbReference>
<proteinExistence type="inferred from homology"/>
<dbReference type="HAMAP" id="MF_00034">
    <property type="entry name" value="RuvC"/>
    <property type="match status" value="1"/>
</dbReference>
<dbReference type="EC" id="3.1.21.10" evidence="13 14"/>
<dbReference type="CDD" id="cd16962">
    <property type="entry name" value="RuvC"/>
    <property type="match status" value="1"/>
</dbReference>
<evidence type="ECO:0000256" key="4">
    <source>
        <dbReference type="ARBA" id="ARBA00022723"/>
    </source>
</evidence>
<dbReference type="InterPro" id="IPR020563">
    <property type="entry name" value="X-over_junc_endoDNase_Mg_BS"/>
</dbReference>
<dbReference type="Pfam" id="PF02075">
    <property type="entry name" value="RuvC"/>
    <property type="match status" value="1"/>
</dbReference>
<feature type="active site" evidence="13">
    <location>
        <position position="7"/>
    </location>
</feature>
<keyword evidence="7 13" id="KW-0378">Hydrolase</keyword>
<dbReference type="RefSeq" id="WP_076486165.1">
    <property type="nucleotide sequence ID" value="NZ_FTOG01000013.1"/>
</dbReference>
<evidence type="ECO:0000313" key="16">
    <source>
        <dbReference type="Proteomes" id="UP000186221"/>
    </source>
</evidence>
<evidence type="ECO:0000256" key="9">
    <source>
        <dbReference type="ARBA" id="ARBA00023125"/>
    </source>
</evidence>
<evidence type="ECO:0000256" key="8">
    <source>
        <dbReference type="ARBA" id="ARBA00022842"/>
    </source>
</evidence>
<evidence type="ECO:0000256" key="3">
    <source>
        <dbReference type="ARBA" id="ARBA00022722"/>
    </source>
</evidence>
<comment type="subcellular location">
    <subcellularLocation>
        <location evidence="13">Cytoplasm</location>
    </subcellularLocation>
</comment>
<dbReference type="GO" id="GO:0000287">
    <property type="term" value="F:magnesium ion binding"/>
    <property type="evidence" value="ECO:0007669"/>
    <property type="project" value="UniProtKB-UniRule"/>
</dbReference>
<dbReference type="GO" id="GO:0048476">
    <property type="term" value="C:Holliday junction resolvase complex"/>
    <property type="evidence" value="ECO:0007669"/>
    <property type="project" value="UniProtKB-UniRule"/>
</dbReference>
<dbReference type="Proteomes" id="UP000186221">
    <property type="component" value="Unassembled WGS sequence"/>
</dbReference>
<reference evidence="16" key="1">
    <citation type="submission" date="2017-01" db="EMBL/GenBank/DDBJ databases">
        <authorList>
            <person name="Varghese N."/>
            <person name="Submissions S."/>
        </authorList>
    </citation>
    <scope>NUCLEOTIDE SEQUENCE [LARGE SCALE GENOMIC DNA]</scope>
    <source>
        <strain evidence="16">DSM 19945</strain>
    </source>
</reference>
<dbReference type="GO" id="GO:0008821">
    <property type="term" value="F:crossover junction DNA endonuclease activity"/>
    <property type="evidence" value="ECO:0007669"/>
    <property type="project" value="UniProtKB-UniRule"/>
</dbReference>
<keyword evidence="5 13" id="KW-0255">Endonuclease</keyword>
<dbReference type="PRINTS" id="PR00696">
    <property type="entry name" value="RSOLVASERUVC"/>
</dbReference>
<keyword evidence="6 13" id="KW-0227">DNA damage</keyword>
<dbReference type="PROSITE" id="PS01321">
    <property type="entry name" value="RUVC"/>
    <property type="match status" value="1"/>
</dbReference>
<dbReference type="PANTHER" id="PTHR30194:SF3">
    <property type="entry name" value="CROSSOVER JUNCTION ENDODEOXYRIBONUCLEASE RUVC"/>
    <property type="match status" value="1"/>
</dbReference>
<keyword evidence="10 13" id="KW-0233">DNA recombination</keyword>
<accession>A0A1N7Q534</accession>
<feature type="binding site" evidence="13">
    <location>
        <position position="66"/>
    </location>
    <ligand>
        <name>Mg(2+)</name>
        <dbReference type="ChEBI" id="CHEBI:18420"/>
        <label>2</label>
    </ligand>
</feature>
<dbReference type="GO" id="GO:0003677">
    <property type="term" value="F:DNA binding"/>
    <property type="evidence" value="ECO:0007669"/>
    <property type="project" value="UniProtKB-KW"/>
</dbReference>
<evidence type="ECO:0000313" key="15">
    <source>
        <dbReference type="EMBL" id="SIT17982.1"/>
    </source>
</evidence>
<dbReference type="FunFam" id="3.30.420.10:FF:000002">
    <property type="entry name" value="Crossover junction endodeoxyribonuclease RuvC"/>
    <property type="match status" value="1"/>
</dbReference>
<evidence type="ECO:0000256" key="6">
    <source>
        <dbReference type="ARBA" id="ARBA00022763"/>
    </source>
</evidence>
<comment type="similarity">
    <text evidence="1 13">Belongs to the RuvC family.</text>
</comment>
<sequence length="183" mass="19253">MRVMGIDPGLRNLGWGVIEMEGPRLRHIANGTIHSAGDDLAKRLVALYDGLSNVIATHTPEAAAVEQTFVNKDAVATLKLGQARGIALLVPAQAGLTVGEYAPNAVKKTVVGVGHAEKGQVQHMVRHQLPGVVFDSPDAADALAIAICHAHHLQSAQRTHAALLGRGALEITAGQARVRRARS</sequence>
<dbReference type="GO" id="GO:0009432">
    <property type="term" value="P:SOS response"/>
    <property type="evidence" value="ECO:0007669"/>
    <property type="project" value="UniProtKB-ARBA"/>
</dbReference>
<evidence type="ECO:0000256" key="14">
    <source>
        <dbReference type="NCBIfam" id="TIGR00228"/>
    </source>
</evidence>
<name>A0A1N7Q534_9RHOB</name>
<protein>
    <recommendedName>
        <fullName evidence="13 14">Crossover junction endodeoxyribonuclease RuvC</fullName>
        <ecNumber evidence="13 14">3.1.21.10</ecNumber>
    </recommendedName>
    <alternativeName>
        <fullName evidence="13">Holliday junction nuclease RuvC</fullName>
    </alternativeName>
    <alternativeName>
        <fullName evidence="13">Holliday junction resolvase RuvC</fullName>
    </alternativeName>
</protein>
<keyword evidence="4 13" id="KW-0479">Metal-binding</keyword>
<gene>
    <name evidence="13" type="primary">ruvC</name>
    <name evidence="15" type="ORF">SAMN05421580_11321</name>
</gene>
<keyword evidence="8 13" id="KW-0460">Magnesium</keyword>
<organism evidence="15 16">
    <name type="scientific">Rhodobacter aestuarii</name>
    <dbReference type="NCBI Taxonomy" id="453582"/>
    <lineage>
        <taxon>Bacteria</taxon>
        <taxon>Pseudomonadati</taxon>
        <taxon>Pseudomonadota</taxon>
        <taxon>Alphaproteobacteria</taxon>
        <taxon>Rhodobacterales</taxon>
        <taxon>Rhodobacter group</taxon>
        <taxon>Rhodobacter</taxon>
    </lineage>
</organism>
<dbReference type="STRING" id="453582.SAMN05421580_11321"/>
<dbReference type="AlphaFoldDB" id="A0A1N7Q534"/>
<dbReference type="GO" id="GO:0006310">
    <property type="term" value="P:DNA recombination"/>
    <property type="evidence" value="ECO:0007669"/>
    <property type="project" value="UniProtKB-UniRule"/>
</dbReference>
<keyword evidence="3 13" id="KW-0540">Nuclease</keyword>
<comment type="cofactor">
    <cofactor evidence="13">
        <name>Mg(2+)</name>
        <dbReference type="ChEBI" id="CHEBI:18420"/>
    </cofactor>
    <text evidence="13">Binds 2 Mg(2+) ion per subunit.</text>
</comment>
<dbReference type="GO" id="GO:0006281">
    <property type="term" value="P:DNA repair"/>
    <property type="evidence" value="ECO:0007669"/>
    <property type="project" value="UniProtKB-UniRule"/>
</dbReference>
<keyword evidence="9 13" id="KW-0238">DNA-binding</keyword>
<comment type="subunit">
    <text evidence="13">Homodimer which binds Holliday junction (HJ) DNA. The HJ becomes 2-fold symmetrical on binding to RuvC with unstacked arms; it has a different conformation from HJ DNA in complex with RuvA. In the full resolvosome a probable DNA-RuvA(4)-RuvB(12)-RuvC(2) complex forms which resolves the HJ.</text>
</comment>
<keyword evidence="16" id="KW-1185">Reference proteome</keyword>
<evidence type="ECO:0000256" key="1">
    <source>
        <dbReference type="ARBA" id="ARBA00009518"/>
    </source>
</evidence>
<dbReference type="GO" id="GO:0005737">
    <property type="term" value="C:cytoplasm"/>
    <property type="evidence" value="ECO:0007669"/>
    <property type="project" value="UniProtKB-SubCell"/>
</dbReference>